<evidence type="ECO:0000256" key="2">
    <source>
        <dbReference type="ARBA" id="ARBA00010907"/>
    </source>
</evidence>
<gene>
    <name evidence="8" type="ORF">V9T40_004160</name>
</gene>
<accession>A0AAN9YAI3</accession>
<keyword evidence="9" id="KW-1185">Reference proteome</keyword>
<feature type="domain" description="Importin N-terminal" evidence="7">
    <location>
        <begin position="24"/>
        <end position="104"/>
    </location>
</feature>
<dbReference type="Proteomes" id="UP001367676">
    <property type="component" value="Unassembled WGS sequence"/>
</dbReference>
<evidence type="ECO:0000259" key="7">
    <source>
        <dbReference type="PROSITE" id="PS50166"/>
    </source>
</evidence>
<dbReference type="AlphaFoldDB" id="A0AAN9YAI3"/>
<dbReference type="EMBL" id="JBBCAQ010000004">
    <property type="protein sequence ID" value="KAK7603887.1"/>
    <property type="molecule type" value="Genomic_DNA"/>
</dbReference>
<dbReference type="SMART" id="SM00913">
    <property type="entry name" value="IBN_N"/>
    <property type="match status" value="1"/>
</dbReference>
<keyword evidence="4" id="KW-0963">Cytoplasm</keyword>
<comment type="caution">
    <text evidence="8">The sequence shown here is derived from an EMBL/GenBank/DDBJ whole genome shotgun (WGS) entry which is preliminary data.</text>
</comment>
<dbReference type="SUPFAM" id="SSF48371">
    <property type="entry name" value="ARM repeat"/>
    <property type="match status" value="1"/>
</dbReference>
<name>A0AAN9YAI3_9HEMI</name>
<evidence type="ECO:0000256" key="6">
    <source>
        <dbReference type="ARBA" id="ARBA00022927"/>
    </source>
</evidence>
<dbReference type="FunFam" id="1.25.10.10:FF:000027">
    <property type="entry name" value="Importin subunit beta-1"/>
    <property type="match status" value="1"/>
</dbReference>
<dbReference type="InterPro" id="IPR001494">
    <property type="entry name" value="Importin-beta_N"/>
</dbReference>
<evidence type="ECO:0000256" key="3">
    <source>
        <dbReference type="ARBA" id="ARBA00022448"/>
    </source>
</evidence>
<evidence type="ECO:0000256" key="5">
    <source>
        <dbReference type="ARBA" id="ARBA00022737"/>
    </source>
</evidence>
<comment type="subcellular location">
    <subcellularLocation>
        <location evidence="1">Cytoplasm</location>
    </subcellularLocation>
</comment>
<dbReference type="GO" id="GO:0006606">
    <property type="term" value="P:protein import into nucleus"/>
    <property type="evidence" value="ECO:0007669"/>
    <property type="project" value="InterPro"/>
</dbReference>
<dbReference type="Pfam" id="PF13513">
    <property type="entry name" value="HEAT_EZ"/>
    <property type="match status" value="1"/>
</dbReference>
<protein>
    <recommendedName>
        <fullName evidence="7">Importin N-terminal domain-containing protein</fullName>
    </recommendedName>
</protein>
<evidence type="ECO:0000313" key="9">
    <source>
        <dbReference type="Proteomes" id="UP001367676"/>
    </source>
</evidence>
<reference evidence="8 9" key="1">
    <citation type="submission" date="2024-03" db="EMBL/GenBank/DDBJ databases">
        <title>Adaptation during the transition from Ophiocordyceps entomopathogen to insect associate is accompanied by gene loss and intensified selection.</title>
        <authorList>
            <person name="Ward C.M."/>
            <person name="Onetto C.A."/>
            <person name="Borneman A.R."/>
        </authorList>
    </citation>
    <scope>NUCLEOTIDE SEQUENCE [LARGE SCALE GENOMIC DNA]</scope>
    <source>
        <strain evidence="8">AWRI1</strain>
        <tissue evidence="8">Single Adult Female</tissue>
    </source>
</reference>
<keyword evidence="6" id="KW-0653">Protein transport</keyword>
<comment type="similarity">
    <text evidence="2">Belongs to the importin beta family. Importin beta-1 subfamily.</text>
</comment>
<dbReference type="GO" id="GO:0005737">
    <property type="term" value="C:cytoplasm"/>
    <property type="evidence" value="ECO:0007669"/>
    <property type="project" value="UniProtKB-SubCell"/>
</dbReference>
<keyword evidence="5" id="KW-0677">Repeat</keyword>
<sequence>MDISSLVQVLEKTISPDKTELETAQRFLEHGLQTNPPEFLKALSEVLANPLNNSVARMAAGLQIKNALTSKDQTTKDQYQQRWLAFPEEAKTYIKNNILTSLGTESSRPSSAAQCVAFIALIELPLGSWSDVVGVLCSNIYSETSTDSIQEASLEALGYICQDIDYECIISHSNNILTGIVHGMRRSSTNQHVGRAAVTALFNSLEFTKANFEKEMERNYLMEVVCETTQSKDTQIRVTALQCLVKIMTLYYEFMDAYMGQALFPITMEAMKSEVDEIALQGIEFWSTVCDEEINLAIADTEAEESGQPTQSTSYSRNYAKGALQYLVPILMQKLTQQEEFEDDDEWVASKAASVCLSLLVSCCTKDVLPHVLPFVKDNIKNPDWRYRDAALLAFGSILRGLDSSLLTPVIEPAMPTIIELMYDISVAVRDTAAWIVGQICEHAPESAINELYLKSLLEAMVQGLKSEPRVAANVCWAFVELAKASYDAACKQSDVPNTYCLSQYFELLVEKLLETTTRADGSKAKLRLAAYEALMEIIKNSPTDCYTTVQKTTLIVLERLNQVLVIGGQIQNHPDRGEMTDLQSLLCATLQSVLGKVTPDDAPKISDQIMGALLQMFMSNSNQAGDVHEEAMRAVTTLIEVLGNGFNKYMDSFKPFLLAALKNHAEYQVCLAAVGVVADLCRELRVGILPYCDEIMTLLLQNLSDNSVHRSVKPQIISVLGDIALAIGPVYEKYLEVVLGILVQASGIDVDRNDYDMVDYLNELRESILSAYSGIIQGMVTDNNSVSPLEAHIPFIGNFVSLVALDGYNNDDVICASVALVGDMCTVFGKKVIGKLDLQPINKLLGQARKSSVTKTKNYGYWVTKELAKLTPASW</sequence>
<dbReference type="PROSITE" id="PS50166">
    <property type="entry name" value="IMPORTIN_B_NT"/>
    <property type="match status" value="1"/>
</dbReference>
<dbReference type="InterPro" id="IPR058584">
    <property type="entry name" value="IMB1_TNPO1-like_TPR"/>
</dbReference>
<keyword evidence="3" id="KW-0813">Transport</keyword>
<evidence type="ECO:0000256" key="4">
    <source>
        <dbReference type="ARBA" id="ARBA00022490"/>
    </source>
</evidence>
<dbReference type="InterPro" id="IPR040122">
    <property type="entry name" value="Importin_beta"/>
</dbReference>
<dbReference type="InterPro" id="IPR011989">
    <property type="entry name" value="ARM-like"/>
</dbReference>
<dbReference type="GO" id="GO:0031267">
    <property type="term" value="F:small GTPase binding"/>
    <property type="evidence" value="ECO:0007669"/>
    <property type="project" value="InterPro"/>
</dbReference>
<evidence type="ECO:0000256" key="1">
    <source>
        <dbReference type="ARBA" id="ARBA00004496"/>
    </source>
</evidence>
<dbReference type="PANTHER" id="PTHR10527">
    <property type="entry name" value="IMPORTIN BETA"/>
    <property type="match status" value="1"/>
</dbReference>
<proteinExistence type="inferred from homology"/>
<dbReference type="Gene3D" id="1.25.10.10">
    <property type="entry name" value="Leucine-rich Repeat Variant"/>
    <property type="match status" value="1"/>
</dbReference>
<dbReference type="InterPro" id="IPR016024">
    <property type="entry name" value="ARM-type_fold"/>
</dbReference>
<organism evidence="8 9">
    <name type="scientific">Parthenolecanium corni</name>
    <dbReference type="NCBI Taxonomy" id="536013"/>
    <lineage>
        <taxon>Eukaryota</taxon>
        <taxon>Metazoa</taxon>
        <taxon>Ecdysozoa</taxon>
        <taxon>Arthropoda</taxon>
        <taxon>Hexapoda</taxon>
        <taxon>Insecta</taxon>
        <taxon>Pterygota</taxon>
        <taxon>Neoptera</taxon>
        <taxon>Paraneoptera</taxon>
        <taxon>Hemiptera</taxon>
        <taxon>Sternorrhyncha</taxon>
        <taxon>Coccoidea</taxon>
        <taxon>Coccidae</taxon>
        <taxon>Parthenolecanium</taxon>
    </lineage>
</organism>
<dbReference type="Pfam" id="PF25574">
    <property type="entry name" value="TPR_IMB1"/>
    <property type="match status" value="1"/>
</dbReference>
<dbReference type="Pfam" id="PF03810">
    <property type="entry name" value="IBN_N"/>
    <property type="match status" value="1"/>
</dbReference>
<evidence type="ECO:0000313" key="8">
    <source>
        <dbReference type="EMBL" id="KAK7603887.1"/>
    </source>
</evidence>